<evidence type="ECO:0000313" key="3">
    <source>
        <dbReference type="EMBL" id="EFC37509.1"/>
    </source>
</evidence>
<evidence type="ECO:0000313" key="4">
    <source>
        <dbReference type="Proteomes" id="UP000006671"/>
    </source>
</evidence>
<dbReference type="AlphaFoldDB" id="D2W042"/>
<dbReference type="OrthoDB" id="10476248at2759"/>
<feature type="transmembrane region" description="Helical" evidence="2">
    <location>
        <begin position="90"/>
        <end position="113"/>
    </location>
</feature>
<keyword evidence="2" id="KW-0812">Transmembrane</keyword>
<feature type="region of interest" description="Disordered" evidence="1">
    <location>
        <begin position="176"/>
        <end position="259"/>
    </location>
</feature>
<evidence type="ECO:0000256" key="2">
    <source>
        <dbReference type="SAM" id="Phobius"/>
    </source>
</evidence>
<feature type="transmembrane region" description="Helical" evidence="2">
    <location>
        <begin position="133"/>
        <end position="159"/>
    </location>
</feature>
<accession>D2W042</accession>
<dbReference type="VEuPathDB" id="AmoebaDB:NAEGRDRAFT_53645"/>
<keyword evidence="2" id="KW-1133">Transmembrane helix</keyword>
<evidence type="ECO:0000256" key="1">
    <source>
        <dbReference type="SAM" id="MobiDB-lite"/>
    </source>
</evidence>
<dbReference type="KEGG" id="ngr:NAEGRDRAFT_53645"/>
<reference evidence="3 4" key="1">
    <citation type="journal article" date="2010" name="Cell">
        <title>The genome of Naegleria gruberi illuminates early eukaryotic versatility.</title>
        <authorList>
            <person name="Fritz-Laylin L.K."/>
            <person name="Prochnik S.E."/>
            <person name="Ginger M.L."/>
            <person name="Dacks J.B."/>
            <person name="Carpenter M.L."/>
            <person name="Field M.C."/>
            <person name="Kuo A."/>
            <person name="Paredez A."/>
            <person name="Chapman J."/>
            <person name="Pham J."/>
            <person name="Shu S."/>
            <person name="Neupane R."/>
            <person name="Cipriano M."/>
            <person name="Mancuso J."/>
            <person name="Tu H."/>
            <person name="Salamov A."/>
            <person name="Lindquist E."/>
            <person name="Shapiro H."/>
            <person name="Lucas S."/>
            <person name="Grigoriev I.V."/>
            <person name="Cande W.Z."/>
            <person name="Fulton C."/>
            <person name="Rokhsar D.S."/>
            <person name="Dawson S.C."/>
        </authorList>
    </citation>
    <scope>NUCLEOTIDE SEQUENCE [LARGE SCALE GENOMIC DNA]</scope>
    <source>
        <strain evidence="3 4">NEG-M</strain>
    </source>
</reference>
<dbReference type="RefSeq" id="XP_002670253.1">
    <property type="nucleotide sequence ID" value="XM_002670207.1"/>
</dbReference>
<gene>
    <name evidence="3" type="ORF">NAEGRDRAFT_53645</name>
</gene>
<dbReference type="GeneID" id="8863184"/>
<keyword evidence="4" id="KW-1185">Reference proteome</keyword>
<dbReference type="Proteomes" id="UP000006671">
    <property type="component" value="Unassembled WGS sequence"/>
</dbReference>
<protein>
    <submittedName>
        <fullName evidence="3">Predicted protein</fullName>
    </submittedName>
</protein>
<sequence length="299" mass="32865">MGLKDMYKEIKKNVRSLDETMDRTDQEIEHFGHVLDITEDGIAKFTNCISKAEVAVHEIDQLTNHGEELVSKLHALVNVVENKEMIIMSFYGAIIVTFLISILIIENWISVLISNSKSNQADRITFFETIFDYMFLSVICFILRVLQLILFTIVTYSSLESFKKTILKKVEVEISPSTSTTNGTTSQLSSIEIPESPSKSIPSITLTTPILEPTISNESTDVTPVESPISSLANNVSSSTRTSKSDLANADELSSTSSTCSATTISEAIKSNLESALQIASSISHTTIEENHSSNTNAL</sequence>
<feature type="compositionally biased region" description="Polar residues" evidence="1">
    <location>
        <begin position="217"/>
        <end position="246"/>
    </location>
</feature>
<feature type="compositionally biased region" description="Low complexity" evidence="1">
    <location>
        <begin position="176"/>
        <end position="216"/>
    </location>
</feature>
<proteinExistence type="predicted"/>
<dbReference type="InParanoid" id="D2W042"/>
<dbReference type="EMBL" id="GG738917">
    <property type="protein sequence ID" value="EFC37509.1"/>
    <property type="molecule type" value="Genomic_DNA"/>
</dbReference>
<organism evidence="4">
    <name type="scientific">Naegleria gruberi</name>
    <name type="common">Amoeba</name>
    <dbReference type="NCBI Taxonomy" id="5762"/>
    <lineage>
        <taxon>Eukaryota</taxon>
        <taxon>Discoba</taxon>
        <taxon>Heterolobosea</taxon>
        <taxon>Tetramitia</taxon>
        <taxon>Eutetramitia</taxon>
        <taxon>Vahlkampfiidae</taxon>
        <taxon>Naegleria</taxon>
    </lineage>
</organism>
<name>D2W042_NAEGR</name>
<dbReference type="OMA" id="IENWISV"/>
<keyword evidence="2" id="KW-0472">Membrane</keyword>